<evidence type="ECO:0000313" key="5">
    <source>
        <dbReference type="Proteomes" id="UP001413721"/>
    </source>
</evidence>
<comment type="similarity">
    <text evidence="1">Belongs to the peptidase M20 family.</text>
</comment>
<comment type="caution">
    <text evidence="4">The sequence shown here is derived from an EMBL/GenBank/DDBJ whole genome shotgun (WGS) entry which is preliminary data.</text>
</comment>
<dbReference type="InterPro" id="IPR036264">
    <property type="entry name" value="Bact_exopeptidase_dim_dom"/>
</dbReference>
<feature type="region of interest" description="Disordered" evidence="3">
    <location>
        <begin position="1"/>
        <end position="24"/>
    </location>
</feature>
<evidence type="ECO:0000313" key="4">
    <source>
        <dbReference type="EMBL" id="MEN2990636.1"/>
    </source>
</evidence>
<evidence type="ECO:0000256" key="1">
    <source>
        <dbReference type="ARBA" id="ARBA00006153"/>
    </source>
</evidence>
<dbReference type="PANTHER" id="PTHR32494">
    <property type="entry name" value="ALLANTOATE DEIMINASE-RELATED"/>
    <property type="match status" value="1"/>
</dbReference>
<dbReference type="Gene3D" id="3.30.70.360">
    <property type="match status" value="1"/>
</dbReference>
<proteinExistence type="inferred from homology"/>
<dbReference type="CDD" id="cd03884">
    <property type="entry name" value="M20_bAS"/>
    <property type="match status" value="1"/>
</dbReference>
<dbReference type="Gene3D" id="3.40.630.10">
    <property type="entry name" value="Zn peptidases"/>
    <property type="match status" value="1"/>
</dbReference>
<name>A0ABU9YPQ4_9PROT</name>
<dbReference type="RefSeq" id="WP_345938129.1">
    <property type="nucleotide sequence ID" value="NZ_JBBKTW010000007.1"/>
</dbReference>
<reference evidence="4 5" key="1">
    <citation type="submission" date="2024-03" db="EMBL/GenBank/DDBJ databases">
        <title>High-quality draft genome sequencing of Tistrella sp. BH-R2-4.</title>
        <authorList>
            <person name="Dong C."/>
        </authorList>
    </citation>
    <scope>NUCLEOTIDE SEQUENCE [LARGE SCALE GENOMIC DNA]</scope>
    <source>
        <strain evidence="4 5">BH-R2-4</strain>
    </source>
</reference>
<sequence length="460" mass="48767">MMAGDGGLIGGGAAPGSDDDDNAWRRRTDWRREQGDEQMPVGQQITEAAERVVGHVSADRLWQRHMDLARFGAREDGGVDRQALSAEEIAARHHLIAIARARGLSVATDPAGNLFFRLAGREPHLPPVLSGSHMDSQPTGGRFDGIFGVLAAMEVLEALRDSGHQPRRSIEAVAWMNEEGSRFAPGMMGSEAFAGVRPLDEIMAVTDADGCSVAEALAQVNAAFPDVPVRELGMPVEAYVEAHIEQGPVLEAQGCAIGAVTGIQGKQTFRVTVTGEEAHAGTKPMAERRDALIAASAMVQRLHGIARAADDALMFTVGRFTVSPNAPSVVPARVVFSIDLRHFDTAVMQRFGDAVAGLCAELAQGCTVQVDRLVDAPSLIFPDSLRRRTRDIAAVLGHAAMDLPSAAGHDARHLNAVAPSAMIFIPCHQGISHHPTERAAPADIHAGARVLAALLVELAG</sequence>
<feature type="compositionally biased region" description="Gly residues" evidence="3">
    <location>
        <begin position="1"/>
        <end position="14"/>
    </location>
</feature>
<dbReference type="InterPro" id="IPR010158">
    <property type="entry name" value="Amidase_Cbmase"/>
</dbReference>
<dbReference type="Proteomes" id="UP001413721">
    <property type="component" value="Unassembled WGS sequence"/>
</dbReference>
<gene>
    <name evidence="4" type="ORF">WG926_20145</name>
</gene>
<protein>
    <submittedName>
        <fullName evidence="4">M20 family metallo-hydrolase</fullName>
    </submittedName>
</protein>
<dbReference type="SUPFAM" id="SSF53187">
    <property type="entry name" value="Zn-dependent exopeptidases"/>
    <property type="match status" value="1"/>
</dbReference>
<evidence type="ECO:0000256" key="2">
    <source>
        <dbReference type="ARBA" id="ARBA00022801"/>
    </source>
</evidence>
<dbReference type="NCBIfam" id="TIGR01879">
    <property type="entry name" value="hydantase"/>
    <property type="match status" value="1"/>
</dbReference>
<evidence type="ECO:0000256" key="3">
    <source>
        <dbReference type="SAM" id="MobiDB-lite"/>
    </source>
</evidence>
<dbReference type="PIRSF" id="PIRSF001235">
    <property type="entry name" value="Amidase_carbamoylase"/>
    <property type="match status" value="1"/>
</dbReference>
<organism evidence="4 5">
    <name type="scientific">Tistrella arctica</name>
    <dbReference type="NCBI Taxonomy" id="3133430"/>
    <lineage>
        <taxon>Bacteria</taxon>
        <taxon>Pseudomonadati</taxon>
        <taxon>Pseudomonadota</taxon>
        <taxon>Alphaproteobacteria</taxon>
        <taxon>Geminicoccales</taxon>
        <taxon>Geminicoccaceae</taxon>
        <taxon>Tistrella</taxon>
    </lineage>
</organism>
<dbReference type="Pfam" id="PF01546">
    <property type="entry name" value="Peptidase_M20"/>
    <property type="match status" value="1"/>
</dbReference>
<keyword evidence="2" id="KW-0378">Hydrolase</keyword>
<keyword evidence="5" id="KW-1185">Reference proteome</keyword>
<dbReference type="PANTHER" id="PTHR32494:SF5">
    <property type="entry name" value="ALLANTOATE AMIDOHYDROLASE"/>
    <property type="match status" value="1"/>
</dbReference>
<accession>A0ABU9YPQ4</accession>
<dbReference type="SUPFAM" id="SSF55031">
    <property type="entry name" value="Bacterial exopeptidase dimerisation domain"/>
    <property type="match status" value="1"/>
</dbReference>
<dbReference type="EMBL" id="JBBKTW010000007">
    <property type="protein sequence ID" value="MEN2990636.1"/>
    <property type="molecule type" value="Genomic_DNA"/>
</dbReference>
<dbReference type="InterPro" id="IPR002933">
    <property type="entry name" value="Peptidase_M20"/>
</dbReference>